<keyword evidence="2" id="KW-0830">Ubiquinone</keyword>
<dbReference type="EMBL" id="CP000697">
    <property type="protein sequence ID" value="ABQ29398.1"/>
    <property type="molecule type" value="Genomic_DNA"/>
</dbReference>
<sequence>MPARGWTDPTVSCIAGGMNEHRDTADASTVPTLASLGGLRRLIANPGLTLHTLRHGLMVGQDSFGNRYFEERRASRPDGRKRRWVIYACGAREASLVPPEWHAWLHFTTDAPLSEASRRPWQKPHQPNLTGTPGSYRPRGHDYRGGTRGMATGDYESWTPEG</sequence>
<evidence type="ECO:0000313" key="2">
    <source>
        <dbReference type="EMBL" id="ABQ29398.1"/>
    </source>
</evidence>
<dbReference type="GO" id="GO:0045271">
    <property type="term" value="C:respiratory chain complex I"/>
    <property type="evidence" value="ECO:0007669"/>
    <property type="project" value="InterPro"/>
</dbReference>
<name>A5FUW6_ACICJ</name>
<evidence type="ECO:0000313" key="3">
    <source>
        <dbReference type="Proteomes" id="UP000000245"/>
    </source>
</evidence>
<reference evidence="2 3" key="1">
    <citation type="submission" date="2007-05" db="EMBL/GenBank/DDBJ databases">
        <title>Complete sequence of chromosome of Acidiphilium cryptum JF-5.</title>
        <authorList>
            <consortium name="US DOE Joint Genome Institute"/>
            <person name="Copeland A."/>
            <person name="Lucas S."/>
            <person name="Lapidus A."/>
            <person name="Barry K."/>
            <person name="Detter J.C."/>
            <person name="Glavina del Rio T."/>
            <person name="Hammon N."/>
            <person name="Israni S."/>
            <person name="Dalin E."/>
            <person name="Tice H."/>
            <person name="Pitluck S."/>
            <person name="Sims D."/>
            <person name="Brettin T."/>
            <person name="Bruce D."/>
            <person name="Han C."/>
            <person name="Schmutz J."/>
            <person name="Larimer F."/>
            <person name="Land M."/>
            <person name="Hauser L."/>
            <person name="Kyrpides N."/>
            <person name="Kim E."/>
            <person name="Magnuson T."/>
            <person name="Richardson P."/>
        </authorList>
    </citation>
    <scope>NUCLEOTIDE SEQUENCE [LARGE SCALE GENOMIC DNA]</scope>
    <source>
        <strain evidence="2 3">JF-5</strain>
    </source>
</reference>
<dbReference type="PANTHER" id="PTHR12910:SF2">
    <property type="entry name" value="NADH DEHYDROGENASE [UBIQUINONE] 1 ALPHA SUBCOMPLEX SUBUNIT 12"/>
    <property type="match status" value="1"/>
</dbReference>
<dbReference type="HOGENOM" id="CLU_110455_4_1_5"/>
<feature type="region of interest" description="Disordered" evidence="1">
    <location>
        <begin position="115"/>
        <end position="162"/>
    </location>
</feature>
<proteinExistence type="predicted"/>
<dbReference type="InterPro" id="IPR007763">
    <property type="entry name" value="NDUFA12"/>
</dbReference>
<dbReference type="Pfam" id="PF05071">
    <property type="entry name" value="NDUFA12"/>
    <property type="match status" value="1"/>
</dbReference>
<dbReference type="STRING" id="349163.Acry_0170"/>
<evidence type="ECO:0000256" key="1">
    <source>
        <dbReference type="SAM" id="MobiDB-lite"/>
    </source>
</evidence>
<keyword evidence="3" id="KW-1185">Reference proteome</keyword>
<dbReference type="Proteomes" id="UP000000245">
    <property type="component" value="Chromosome"/>
</dbReference>
<gene>
    <name evidence="2" type="ordered locus">Acry_0170</name>
</gene>
<protein>
    <submittedName>
        <fullName evidence="2">NADH:ubiquinone oxidoreductase 17.2 kD subunit</fullName>
    </submittedName>
</protein>
<dbReference type="KEGG" id="acr:Acry_0170"/>
<organism evidence="2 3">
    <name type="scientific">Acidiphilium cryptum (strain JF-5)</name>
    <dbReference type="NCBI Taxonomy" id="349163"/>
    <lineage>
        <taxon>Bacteria</taxon>
        <taxon>Pseudomonadati</taxon>
        <taxon>Pseudomonadota</taxon>
        <taxon>Alphaproteobacteria</taxon>
        <taxon>Acetobacterales</taxon>
        <taxon>Acidocellaceae</taxon>
        <taxon>Acidiphilium</taxon>
    </lineage>
</organism>
<dbReference type="AlphaFoldDB" id="A5FUW6"/>
<dbReference type="PANTHER" id="PTHR12910">
    <property type="entry name" value="NADH-UBIQUINONE OXIDOREDUCTASE SUBUNIT B17.2"/>
    <property type="match status" value="1"/>
</dbReference>
<dbReference type="GO" id="GO:0006979">
    <property type="term" value="P:response to oxidative stress"/>
    <property type="evidence" value="ECO:0007669"/>
    <property type="project" value="TreeGrafter"/>
</dbReference>
<accession>A5FUW6</accession>
<dbReference type="eggNOG" id="COG3761">
    <property type="taxonomic scope" value="Bacteria"/>
</dbReference>
<dbReference type="NCBIfam" id="NF006040">
    <property type="entry name" value="PRK08183.1"/>
    <property type="match status" value="1"/>
</dbReference>